<dbReference type="PANTHER" id="PTHR43046:SF12">
    <property type="entry name" value="GDP-MANNOSE MANNOSYL HYDROLASE"/>
    <property type="match status" value="1"/>
</dbReference>
<feature type="compositionally biased region" description="Basic residues" evidence="6">
    <location>
        <begin position="142"/>
        <end position="158"/>
    </location>
</feature>
<feature type="region of interest" description="Disordered" evidence="6">
    <location>
        <begin position="109"/>
        <end position="158"/>
    </location>
</feature>
<dbReference type="GO" id="GO:0016787">
    <property type="term" value="F:hydrolase activity"/>
    <property type="evidence" value="ECO:0007669"/>
    <property type="project" value="UniProtKB-KW"/>
</dbReference>
<gene>
    <name evidence="8" type="ORF">AB5J50_23395</name>
</gene>
<evidence type="ECO:0000256" key="1">
    <source>
        <dbReference type="ARBA" id="ARBA00001946"/>
    </source>
</evidence>
<evidence type="ECO:0000259" key="7">
    <source>
        <dbReference type="PROSITE" id="PS51462"/>
    </source>
</evidence>
<dbReference type="AlphaFoldDB" id="A0AB39S859"/>
<dbReference type="PROSITE" id="PS51462">
    <property type="entry name" value="NUDIX"/>
    <property type="match status" value="1"/>
</dbReference>
<sequence length="302" mass="33642">MGSTLVADHTRWRRDAIDRSRQERKDIYIACLTTFRQAHEAMRAVATGDQREPQGAAAVDARVREAFRASGCNEARESAVICVPPELVSAIQVAYLSLRTIRDVLASGSPLDSAPYQDARREHRRATRSAQAQMRIDLGSSRRARSGRRPRSVPRTPRRAARIAVLDPEGRVFLLCYDNEEVGVHWAMPGGGLEPGESPREGALREMREETGWDDLTPGPLLCTWEHDFTRAGVPVRQHEHIYVARGPHREPNSRSAAARAEEGILAWRWRSLQELAASGDAVWPPQLARLLIELESPGPSA</sequence>
<proteinExistence type="inferred from homology"/>
<dbReference type="Gene3D" id="3.90.79.10">
    <property type="entry name" value="Nucleoside Triphosphate Pyrophosphohydrolase"/>
    <property type="match status" value="1"/>
</dbReference>
<dbReference type="PANTHER" id="PTHR43046">
    <property type="entry name" value="GDP-MANNOSE MANNOSYL HYDROLASE"/>
    <property type="match status" value="1"/>
</dbReference>
<evidence type="ECO:0000313" key="8">
    <source>
        <dbReference type="EMBL" id="XDQ63534.1"/>
    </source>
</evidence>
<dbReference type="RefSeq" id="WP_369260343.1">
    <property type="nucleotide sequence ID" value="NZ_CP163440.1"/>
</dbReference>
<reference evidence="8" key="1">
    <citation type="submission" date="2024-07" db="EMBL/GenBank/DDBJ databases">
        <authorList>
            <person name="Yu S.T."/>
        </authorList>
    </citation>
    <scope>NUCLEOTIDE SEQUENCE</scope>
    <source>
        <strain evidence="8">R35</strain>
    </source>
</reference>
<dbReference type="InterPro" id="IPR020476">
    <property type="entry name" value="Nudix_hydrolase"/>
</dbReference>
<evidence type="ECO:0000256" key="2">
    <source>
        <dbReference type="ARBA" id="ARBA00005582"/>
    </source>
</evidence>
<keyword evidence="3 5" id="KW-0378">Hydrolase</keyword>
<protein>
    <submittedName>
        <fullName evidence="8">NUDIX hydrolase</fullName>
    </submittedName>
</protein>
<dbReference type="InterPro" id="IPR015797">
    <property type="entry name" value="NUDIX_hydrolase-like_dom_sf"/>
</dbReference>
<feature type="domain" description="Nudix hydrolase" evidence="7">
    <location>
        <begin position="156"/>
        <end position="296"/>
    </location>
</feature>
<dbReference type="InterPro" id="IPR000086">
    <property type="entry name" value="NUDIX_hydrolase_dom"/>
</dbReference>
<dbReference type="InterPro" id="IPR020084">
    <property type="entry name" value="NUDIX_hydrolase_CS"/>
</dbReference>
<name>A0AB39S859_9ACTN</name>
<accession>A0AB39S859</accession>
<evidence type="ECO:0000256" key="6">
    <source>
        <dbReference type="SAM" id="MobiDB-lite"/>
    </source>
</evidence>
<dbReference type="CDD" id="cd04685">
    <property type="entry name" value="NUDIX_Hydrolase"/>
    <property type="match status" value="1"/>
</dbReference>
<dbReference type="SUPFAM" id="SSF55811">
    <property type="entry name" value="Nudix"/>
    <property type="match status" value="1"/>
</dbReference>
<dbReference type="EMBL" id="CP163440">
    <property type="protein sequence ID" value="XDQ63534.1"/>
    <property type="molecule type" value="Genomic_DNA"/>
</dbReference>
<dbReference type="PROSITE" id="PS00893">
    <property type="entry name" value="NUDIX_BOX"/>
    <property type="match status" value="1"/>
</dbReference>
<evidence type="ECO:0000256" key="4">
    <source>
        <dbReference type="ARBA" id="ARBA00022842"/>
    </source>
</evidence>
<evidence type="ECO:0000256" key="3">
    <source>
        <dbReference type="ARBA" id="ARBA00022801"/>
    </source>
</evidence>
<comment type="cofactor">
    <cofactor evidence="1">
        <name>Mg(2+)</name>
        <dbReference type="ChEBI" id="CHEBI:18420"/>
    </cofactor>
</comment>
<dbReference type="Pfam" id="PF00293">
    <property type="entry name" value="NUDIX"/>
    <property type="match status" value="1"/>
</dbReference>
<keyword evidence="4" id="KW-0460">Magnesium</keyword>
<evidence type="ECO:0000256" key="5">
    <source>
        <dbReference type="RuleBase" id="RU003476"/>
    </source>
</evidence>
<dbReference type="PRINTS" id="PR00502">
    <property type="entry name" value="NUDIXFAMILY"/>
</dbReference>
<comment type="similarity">
    <text evidence="2 5">Belongs to the Nudix hydrolase family.</text>
</comment>
<organism evidence="8">
    <name type="scientific">Streptomyces sp. R35</name>
    <dbReference type="NCBI Taxonomy" id="3238630"/>
    <lineage>
        <taxon>Bacteria</taxon>
        <taxon>Bacillati</taxon>
        <taxon>Actinomycetota</taxon>
        <taxon>Actinomycetes</taxon>
        <taxon>Kitasatosporales</taxon>
        <taxon>Streptomycetaceae</taxon>
        <taxon>Streptomyces</taxon>
    </lineage>
</organism>